<dbReference type="PANTHER" id="PTHR30511">
    <property type="entry name" value="ALANINE RACEMASE"/>
    <property type="match status" value="1"/>
</dbReference>
<dbReference type="InterPro" id="IPR000821">
    <property type="entry name" value="Ala_racemase"/>
</dbReference>
<dbReference type="PANTHER" id="PTHR30511:SF0">
    <property type="entry name" value="ALANINE RACEMASE, CATABOLIC-RELATED"/>
    <property type="match status" value="1"/>
</dbReference>
<dbReference type="InterPro" id="IPR011079">
    <property type="entry name" value="Ala_racemase_C"/>
</dbReference>
<organism evidence="5 6">
    <name type="scientific">Microbacterium soli</name>
    <dbReference type="NCBI Taxonomy" id="446075"/>
    <lineage>
        <taxon>Bacteria</taxon>
        <taxon>Bacillati</taxon>
        <taxon>Actinomycetota</taxon>
        <taxon>Actinomycetes</taxon>
        <taxon>Micrococcales</taxon>
        <taxon>Microbacteriaceae</taxon>
        <taxon>Microbacterium</taxon>
    </lineage>
</organism>
<evidence type="ECO:0000313" key="5">
    <source>
        <dbReference type="EMBL" id="GAA3947481.1"/>
    </source>
</evidence>
<feature type="domain" description="Alanine racemase C-terminal" evidence="4">
    <location>
        <begin position="108"/>
        <end position="235"/>
    </location>
</feature>
<comment type="cofactor">
    <cofactor evidence="1">
        <name>pyridoxal 5'-phosphate</name>
        <dbReference type="ChEBI" id="CHEBI:597326"/>
    </cofactor>
</comment>
<dbReference type="InterPro" id="IPR009006">
    <property type="entry name" value="Ala_racemase/Decarboxylase_C"/>
</dbReference>
<sequence length="236" mass="24509">MSGSAAPRVLLSRSALARNAKALNVRGRVVDLRHDAYGHGLDEAARIVVDAGASRILTGTGDEAARLRDAGVPAQADALVPATASDLTAASALFGIPDAATPADALPVMMLEGRVLAVKPLLKGEAVSYGYTHRASRDTRIALVTGGYAQGIVRALGNRAHVQIGERTHPVIGRIAMDVCVVDLEDVHAEVGDPVTYFGGTGSVRRGLAEWADATGLSALEMAVVIGRSTERSWVA</sequence>
<keyword evidence="2" id="KW-0663">Pyridoxal phosphate</keyword>
<accession>A0ABP7NJH3</accession>
<dbReference type="Pfam" id="PF01168">
    <property type="entry name" value="Ala_racemase_N"/>
    <property type="match status" value="1"/>
</dbReference>
<evidence type="ECO:0000256" key="1">
    <source>
        <dbReference type="ARBA" id="ARBA00001933"/>
    </source>
</evidence>
<proteinExistence type="predicted"/>
<dbReference type="SUPFAM" id="SSF50621">
    <property type="entry name" value="Alanine racemase C-terminal domain-like"/>
    <property type="match status" value="1"/>
</dbReference>
<dbReference type="Gene3D" id="2.40.37.10">
    <property type="entry name" value="Lyase, Ornithine Decarboxylase, Chain A, domain 1"/>
    <property type="match status" value="1"/>
</dbReference>
<evidence type="ECO:0000313" key="6">
    <source>
        <dbReference type="Proteomes" id="UP001501591"/>
    </source>
</evidence>
<comment type="caution">
    <text evidence="5">The sequence shown here is derived from an EMBL/GenBank/DDBJ whole genome shotgun (WGS) entry which is preliminary data.</text>
</comment>
<keyword evidence="6" id="KW-1185">Reference proteome</keyword>
<dbReference type="Proteomes" id="UP001501591">
    <property type="component" value="Unassembled WGS sequence"/>
</dbReference>
<evidence type="ECO:0000259" key="4">
    <source>
        <dbReference type="SMART" id="SM01005"/>
    </source>
</evidence>
<dbReference type="RefSeq" id="WP_344820190.1">
    <property type="nucleotide sequence ID" value="NZ_BAABCP010000002.1"/>
</dbReference>
<evidence type="ECO:0000256" key="2">
    <source>
        <dbReference type="ARBA" id="ARBA00022898"/>
    </source>
</evidence>
<dbReference type="Pfam" id="PF00842">
    <property type="entry name" value="Ala_racemase_C"/>
    <property type="match status" value="1"/>
</dbReference>
<reference evidence="6" key="1">
    <citation type="journal article" date="2019" name="Int. J. Syst. Evol. Microbiol.">
        <title>The Global Catalogue of Microorganisms (GCM) 10K type strain sequencing project: providing services to taxonomists for standard genome sequencing and annotation.</title>
        <authorList>
            <consortium name="The Broad Institute Genomics Platform"/>
            <consortium name="The Broad Institute Genome Sequencing Center for Infectious Disease"/>
            <person name="Wu L."/>
            <person name="Ma J."/>
        </authorList>
    </citation>
    <scope>NUCLEOTIDE SEQUENCE [LARGE SCALE GENOMIC DNA]</scope>
    <source>
        <strain evidence="6">JCM 17024</strain>
    </source>
</reference>
<protein>
    <recommendedName>
        <fullName evidence="4">Alanine racemase C-terminal domain-containing protein</fullName>
    </recommendedName>
</protein>
<dbReference type="InterPro" id="IPR029066">
    <property type="entry name" value="PLP-binding_barrel"/>
</dbReference>
<gene>
    <name evidence="5" type="ORF">GCM10022383_26630</name>
</gene>
<dbReference type="InterPro" id="IPR001608">
    <property type="entry name" value="Ala_racemase_N"/>
</dbReference>
<dbReference type="EMBL" id="BAABCP010000002">
    <property type="protein sequence ID" value="GAA3947481.1"/>
    <property type="molecule type" value="Genomic_DNA"/>
</dbReference>
<dbReference type="SMART" id="SM01005">
    <property type="entry name" value="Ala_racemase_C"/>
    <property type="match status" value="1"/>
</dbReference>
<dbReference type="SUPFAM" id="SSF51419">
    <property type="entry name" value="PLP-binding barrel"/>
    <property type="match status" value="1"/>
</dbReference>
<name>A0ABP7NJH3_9MICO</name>
<dbReference type="Gene3D" id="3.20.20.10">
    <property type="entry name" value="Alanine racemase"/>
    <property type="match status" value="1"/>
</dbReference>
<keyword evidence="3" id="KW-0413">Isomerase</keyword>
<evidence type="ECO:0000256" key="3">
    <source>
        <dbReference type="ARBA" id="ARBA00023235"/>
    </source>
</evidence>